<dbReference type="Pfam" id="PF01655">
    <property type="entry name" value="Ribosomal_L32e"/>
    <property type="match status" value="1"/>
</dbReference>
<dbReference type="EMBL" id="CP077715">
    <property type="protein sequence ID" value="QXJ33058.1"/>
    <property type="molecule type" value="Genomic_DNA"/>
</dbReference>
<dbReference type="InterPro" id="IPR001515">
    <property type="entry name" value="Ribosomal_eL32"/>
</dbReference>
<dbReference type="SMART" id="SM01393">
    <property type="entry name" value="Ribosomal_L32e"/>
    <property type="match status" value="1"/>
</dbReference>
<dbReference type="HAMAP" id="MF_00810">
    <property type="entry name" value="Ribosomal_eL32"/>
    <property type="match status" value="1"/>
</dbReference>
<keyword evidence="1 3" id="KW-0689">Ribosomal protein</keyword>
<sequence>MTEEKIQLYRKKIYVIRQKLKAKKPRFLRYDSDKFFRLGRQEKWRRPYGRDNKTRLKVRGFPAIVSVGYRLPKEVRGFHPSGLRQVIVHNINDLVKVQNQKDSVIVTIASSVGFKKRLEILNKARELGLKVSNEGVSA</sequence>
<name>A0A8F5C372_9CREN</name>
<protein>
    <recommendedName>
        <fullName evidence="1">Large ribosomal subunit protein eL32</fullName>
    </recommendedName>
</protein>
<dbReference type="GO" id="GO:0022625">
    <property type="term" value="C:cytosolic large ribosomal subunit"/>
    <property type="evidence" value="ECO:0007669"/>
    <property type="project" value="TreeGrafter"/>
</dbReference>
<evidence type="ECO:0000313" key="3">
    <source>
        <dbReference type="EMBL" id="QXJ36176.1"/>
    </source>
</evidence>
<dbReference type="RefSeq" id="WP_218258577.1">
    <property type="nucleotide sequence ID" value="NZ_CP077713.1"/>
</dbReference>
<dbReference type="Proteomes" id="UP000694036">
    <property type="component" value="Chromosome"/>
</dbReference>
<dbReference type="CDD" id="cd00513">
    <property type="entry name" value="Ribosomal_L32_L32e"/>
    <property type="match status" value="1"/>
</dbReference>
<evidence type="ECO:0000313" key="4">
    <source>
        <dbReference type="Proteomes" id="UP000694036"/>
    </source>
</evidence>
<dbReference type="PANTHER" id="PTHR23413:SF1">
    <property type="entry name" value="RIBOSOMAL PROTEIN L32"/>
    <property type="match status" value="1"/>
</dbReference>
<dbReference type="PROSITE" id="PS00580">
    <property type="entry name" value="RIBOSOMAL_L32E"/>
    <property type="match status" value="1"/>
</dbReference>
<accession>A0A8F5C372</accession>
<proteinExistence type="inferred from homology"/>
<dbReference type="InterPro" id="IPR018263">
    <property type="entry name" value="Ribosomal_eL32_CS"/>
</dbReference>
<dbReference type="EMBL" id="CP077713">
    <property type="protein sequence ID" value="QXJ36176.1"/>
    <property type="molecule type" value="Genomic_DNA"/>
</dbReference>
<keyword evidence="1" id="KW-0687">Ribonucleoprotein</keyword>
<dbReference type="AlphaFoldDB" id="A0A8F5C372"/>
<comment type="similarity">
    <text evidence="1">Belongs to the eukaryotic ribosomal protein eL32 family.</text>
</comment>
<dbReference type="PANTHER" id="PTHR23413">
    <property type="entry name" value="60S RIBOSOMAL PROTEIN L32 AND DNA-DIRECTED RNA POLYMERASE II, SUBUNIT N"/>
    <property type="match status" value="1"/>
</dbReference>
<evidence type="ECO:0000313" key="2">
    <source>
        <dbReference type="EMBL" id="QXJ33058.1"/>
    </source>
</evidence>
<dbReference type="InterPro" id="IPR023654">
    <property type="entry name" value="Ribosomal_eL32_arc"/>
</dbReference>
<evidence type="ECO:0000256" key="1">
    <source>
        <dbReference type="HAMAP-Rule" id="MF_00810"/>
    </source>
</evidence>
<dbReference type="GO" id="GO:0006412">
    <property type="term" value="P:translation"/>
    <property type="evidence" value="ECO:0007669"/>
    <property type="project" value="UniProtKB-UniRule"/>
</dbReference>
<dbReference type="NCBIfam" id="NF006332">
    <property type="entry name" value="PRK08562.1"/>
    <property type="match status" value="1"/>
</dbReference>
<dbReference type="Proteomes" id="UP000693941">
    <property type="component" value="Chromosome"/>
</dbReference>
<dbReference type="GO" id="GO:0003735">
    <property type="term" value="F:structural constituent of ribosome"/>
    <property type="evidence" value="ECO:0007669"/>
    <property type="project" value="InterPro"/>
</dbReference>
<dbReference type="GeneID" id="65564182"/>
<gene>
    <name evidence="1" type="primary">rpl32e</name>
    <name evidence="2" type="ORF">J5U21_02724</name>
    <name evidence="3" type="ORF">J5U22_02738</name>
</gene>
<reference evidence="3 4" key="1">
    <citation type="journal article" date="2021" name="Environ. Microbiol.">
        <title>New insights into the diversity and evolution of the archaeal mobilome from three complete genomes of Saccharolobus shibatae.</title>
        <authorList>
            <person name="Medvedeva S."/>
            <person name="Brandt D."/>
            <person name="Cvirkaite-Krupovic V."/>
            <person name="Liu Y."/>
            <person name="Severinov K."/>
            <person name="Ishino S."/>
            <person name="Ishino Y."/>
            <person name="Prangishvili D."/>
            <person name="Kalinowski J."/>
            <person name="Krupovic M."/>
        </authorList>
    </citation>
    <scope>NUCLEOTIDE SEQUENCE [LARGE SCALE GENOMIC DNA]</scope>
    <source>
        <strain evidence="2">BEU9</strain>
        <strain evidence="3 4">S38A</strain>
    </source>
</reference>
<organism evidence="3 4">
    <name type="scientific">Saccharolobus shibatae</name>
    <dbReference type="NCBI Taxonomy" id="2286"/>
    <lineage>
        <taxon>Archaea</taxon>
        <taxon>Thermoproteota</taxon>
        <taxon>Thermoprotei</taxon>
        <taxon>Sulfolobales</taxon>
        <taxon>Sulfolobaceae</taxon>
        <taxon>Saccharolobus</taxon>
    </lineage>
</organism>
<keyword evidence="4" id="KW-1185">Reference proteome</keyword>